<dbReference type="AlphaFoldDB" id="A0A6L2LTC7"/>
<dbReference type="InterPro" id="IPR043502">
    <property type="entry name" value="DNA/RNA_pol_sf"/>
</dbReference>
<comment type="caution">
    <text evidence="3">The sequence shown here is derived from an EMBL/GenBank/DDBJ whole genome shotgun (WGS) entry which is preliminary data.</text>
</comment>
<dbReference type="PANTHER" id="PTHR33067:SF9">
    <property type="entry name" value="RNA-DIRECTED DNA POLYMERASE"/>
    <property type="match status" value="1"/>
</dbReference>
<dbReference type="GO" id="GO:0003964">
    <property type="term" value="F:RNA-directed DNA polymerase activity"/>
    <property type="evidence" value="ECO:0007669"/>
    <property type="project" value="UniProtKB-KW"/>
</dbReference>
<feature type="compositionally biased region" description="Basic and acidic residues" evidence="1">
    <location>
        <begin position="172"/>
        <end position="184"/>
    </location>
</feature>
<proteinExistence type="predicted"/>
<gene>
    <name evidence="3" type="ORF">Tci_036175</name>
</gene>
<dbReference type="EMBL" id="BKCJ010004980">
    <property type="protein sequence ID" value="GEU64197.1"/>
    <property type="molecule type" value="Genomic_DNA"/>
</dbReference>
<dbReference type="PANTHER" id="PTHR33067">
    <property type="entry name" value="RNA-DIRECTED DNA POLYMERASE-RELATED"/>
    <property type="match status" value="1"/>
</dbReference>
<feature type="non-terminal residue" evidence="3">
    <location>
        <position position="1"/>
    </location>
</feature>
<keyword evidence="3" id="KW-0695">RNA-directed DNA polymerase</keyword>
<sequence length="530" mass="60103">KRRVEDLQLGVESYQKKLNLMKPDTYRADLRRREEYTAHSNPRGFIYQNKDKKNRLMRIDELHKFSDGTLNDVRNALDDRLKGIRMQYLPSTIWRKGDKDRAAAVIQVIEKMLKTRRIMRSLEKFVGGRLTLPGNTITNPKEDLKGITTRSRIAYQGPTIPTTSTTSSSTIVERETEATKDKVHPTNNGSTKDVQPPVVPTKSPILNSEPVITPIIEPVASSDKLCKLTRTPLNEHCSAVLLKKLPEKLGDPGKFLIPCDFPGMAECLALADLDVSINLKPLSMWNKLSLPDLSPTCMTLELADRSISRPVGVAEDVFVKVAKSDKSLIDEPPKVELNDLPPHLEYAFLEEHERTIFLYLSWINAPGTFQRCMMAISHDMIKKTMEVFMDDFLVFETSFQTCLSHLEKMLKRCEDTNLCLKWEKSHFMVKEAIVLGHKISKNGIEVDKAKVDVIAKLPNPTTVKGGIRSCAFIFLYKGYLYEYHSSSKTLLAIEQQDKDLRDMIVLIGGQGKWRVKMKILSSLTKIAQLA</sequence>
<keyword evidence="3" id="KW-0808">Transferase</keyword>
<feature type="domain" description="Reverse transcriptase" evidence="2">
    <location>
        <begin position="362"/>
        <end position="439"/>
    </location>
</feature>
<evidence type="ECO:0000313" key="3">
    <source>
        <dbReference type="EMBL" id="GEU64197.1"/>
    </source>
</evidence>
<feature type="region of interest" description="Disordered" evidence="1">
    <location>
        <begin position="157"/>
        <end position="203"/>
    </location>
</feature>
<dbReference type="InterPro" id="IPR043128">
    <property type="entry name" value="Rev_trsase/Diguanyl_cyclase"/>
</dbReference>
<dbReference type="Pfam" id="PF00078">
    <property type="entry name" value="RVT_1"/>
    <property type="match status" value="1"/>
</dbReference>
<name>A0A6L2LTC7_TANCI</name>
<feature type="compositionally biased region" description="Low complexity" evidence="1">
    <location>
        <begin position="158"/>
        <end position="171"/>
    </location>
</feature>
<evidence type="ECO:0000256" key="1">
    <source>
        <dbReference type="SAM" id="MobiDB-lite"/>
    </source>
</evidence>
<dbReference type="SUPFAM" id="SSF56672">
    <property type="entry name" value="DNA/RNA polymerases"/>
    <property type="match status" value="1"/>
</dbReference>
<accession>A0A6L2LTC7</accession>
<dbReference type="InterPro" id="IPR000477">
    <property type="entry name" value="RT_dom"/>
</dbReference>
<dbReference type="Gene3D" id="3.30.70.270">
    <property type="match status" value="1"/>
</dbReference>
<dbReference type="CDD" id="cd01647">
    <property type="entry name" value="RT_LTR"/>
    <property type="match status" value="1"/>
</dbReference>
<protein>
    <submittedName>
        <fullName evidence="3">Reverse transcriptase domain-containing protein</fullName>
    </submittedName>
</protein>
<organism evidence="3">
    <name type="scientific">Tanacetum cinerariifolium</name>
    <name type="common">Dalmatian daisy</name>
    <name type="synonym">Chrysanthemum cinerariifolium</name>
    <dbReference type="NCBI Taxonomy" id="118510"/>
    <lineage>
        <taxon>Eukaryota</taxon>
        <taxon>Viridiplantae</taxon>
        <taxon>Streptophyta</taxon>
        <taxon>Embryophyta</taxon>
        <taxon>Tracheophyta</taxon>
        <taxon>Spermatophyta</taxon>
        <taxon>Magnoliopsida</taxon>
        <taxon>eudicotyledons</taxon>
        <taxon>Gunneridae</taxon>
        <taxon>Pentapetalae</taxon>
        <taxon>asterids</taxon>
        <taxon>campanulids</taxon>
        <taxon>Asterales</taxon>
        <taxon>Asteraceae</taxon>
        <taxon>Asteroideae</taxon>
        <taxon>Anthemideae</taxon>
        <taxon>Anthemidinae</taxon>
        <taxon>Tanacetum</taxon>
    </lineage>
</organism>
<evidence type="ECO:0000259" key="2">
    <source>
        <dbReference type="Pfam" id="PF00078"/>
    </source>
</evidence>
<keyword evidence="3" id="KW-0548">Nucleotidyltransferase</keyword>
<reference evidence="3" key="1">
    <citation type="journal article" date="2019" name="Sci. Rep.">
        <title>Draft genome of Tanacetum cinerariifolium, the natural source of mosquito coil.</title>
        <authorList>
            <person name="Yamashiro T."/>
            <person name="Shiraishi A."/>
            <person name="Satake H."/>
            <person name="Nakayama K."/>
        </authorList>
    </citation>
    <scope>NUCLEOTIDE SEQUENCE</scope>
</reference>